<evidence type="ECO:0000259" key="2">
    <source>
        <dbReference type="Pfam" id="PF20408"/>
    </source>
</evidence>
<name>A0A0D2B1J1_9EURO</name>
<feature type="region of interest" description="Disordered" evidence="1">
    <location>
        <begin position="1"/>
        <end position="119"/>
    </location>
</feature>
<feature type="compositionally biased region" description="Polar residues" evidence="1">
    <location>
        <begin position="78"/>
        <end position="91"/>
    </location>
</feature>
<dbReference type="AlphaFoldDB" id="A0A0D2B1J1"/>
<reference evidence="3 4" key="1">
    <citation type="submission" date="2015-01" db="EMBL/GenBank/DDBJ databases">
        <title>The Genome Sequence of Exophiala oligosperma CBS72588.</title>
        <authorList>
            <consortium name="The Broad Institute Genomics Platform"/>
            <person name="Cuomo C."/>
            <person name="de Hoog S."/>
            <person name="Gorbushina A."/>
            <person name="Stielow B."/>
            <person name="Teixiera M."/>
            <person name="Abouelleil A."/>
            <person name="Chapman S.B."/>
            <person name="Priest M."/>
            <person name="Young S.K."/>
            <person name="Wortman J."/>
            <person name="Nusbaum C."/>
            <person name="Birren B."/>
        </authorList>
    </citation>
    <scope>NUCLEOTIDE SEQUENCE [LARGE SCALE GENOMIC DNA]</scope>
    <source>
        <strain evidence="3 4">CBS 72588</strain>
    </source>
</reference>
<evidence type="ECO:0000256" key="1">
    <source>
        <dbReference type="SAM" id="MobiDB-lite"/>
    </source>
</evidence>
<dbReference type="GeneID" id="27353765"/>
<feature type="domain" description="KANL3/Tex30 alpha/beta hydrolase-like" evidence="2">
    <location>
        <begin position="120"/>
        <end position="285"/>
    </location>
</feature>
<dbReference type="Pfam" id="PF20408">
    <property type="entry name" value="Abhydrolase_11"/>
    <property type="match status" value="1"/>
</dbReference>
<accession>A0A0D2B1J1</accession>
<dbReference type="SUPFAM" id="SSF53474">
    <property type="entry name" value="alpha/beta-Hydrolases"/>
    <property type="match status" value="1"/>
</dbReference>
<dbReference type="Proteomes" id="UP000053342">
    <property type="component" value="Unassembled WGS sequence"/>
</dbReference>
<gene>
    <name evidence="3" type="ORF">PV06_01691</name>
</gene>
<keyword evidence="4" id="KW-1185">Reference proteome</keyword>
<dbReference type="HOGENOM" id="CLU_053551_2_0_1"/>
<dbReference type="EMBL" id="KN847333">
    <property type="protein sequence ID" value="KIW45996.1"/>
    <property type="molecule type" value="Genomic_DNA"/>
</dbReference>
<dbReference type="Gene3D" id="3.40.50.1820">
    <property type="entry name" value="alpha/beta hydrolase"/>
    <property type="match status" value="1"/>
</dbReference>
<sequence>MGPRARQPRALKRKAKTGGEQDTKQSAVSTKPAKAQSKARSRVTKRPQKKQTVPQATHTDNVDDADPDLDGGVPLPASSATGLASTKQRALSNHEVPATSGSRSIPCIRSDEPGSARPPDLIFTHGAGGGLSAPALVNFAQGFANAGSKIVCFQGNMNLKSRTKMFSTVLDYEKQKNETSKSKVAFGGRSMGSRAAVLAAQEDKDVQMLILVSYPLTGPNGDVRDQILLDIDPGVDVLFISGDRDSMCDVKKLEHVRGKMEARSWMAVVQGADHGMNVKGGKKRTETIGHETGKLAAGWIAQRDATMTEMSVSWDNGTESVVGSGIWVQRGGQEIGQSQEEPRGRQEGGGKKGVKRRRNE</sequence>
<feature type="compositionally biased region" description="Basic residues" evidence="1">
    <location>
        <begin position="1"/>
        <end position="16"/>
    </location>
</feature>
<dbReference type="RefSeq" id="XP_016266212.1">
    <property type="nucleotide sequence ID" value="XM_016402315.1"/>
</dbReference>
<dbReference type="VEuPathDB" id="FungiDB:PV06_01691"/>
<dbReference type="InterPro" id="IPR046879">
    <property type="entry name" value="KANL3/Tex30_Abhydrolase"/>
</dbReference>
<protein>
    <recommendedName>
        <fullName evidence="2">KANL3/Tex30 alpha/beta hydrolase-like domain-containing protein</fullName>
    </recommendedName>
</protein>
<feature type="compositionally biased region" description="Basic residues" evidence="1">
    <location>
        <begin position="37"/>
        <end position="49"/>
    </location>
</feature>
<dbReference type="STRING" id="215243.A0A0D2B1J1"/>
<feature type="compositionally biased region" description="Basic and acidic residues" evidence="1">
    <location>
        <begin position="340"/>
        <end position="350"/>
    </location>
</feature>
<dbReference type="InterPro" id="IPR026555">
    <property type="entry name" value="NSL3/Tex30"/>
</dbReference>
<organism evidence="3 4">
    <name type="scientific">Exophiala oligosperma</name>
    <dbReference type="NCBI Taxonomy" id="215243"/>
    <lineage>
        <taxon>Eukaryota</taxon>
        <taxon>Fungi</taxon>
        <taxon>Dikarya</taxon>
        <taxon>Ascomycota</taxon>
        <taxon>Pezizomycotina</taxon>
        <taxon>Eurotiomycetes</taxon>
        <taxon>Chaetothyriomycetidae</taxon>
        <taxon>Chaetothyriales</taxon>
        <taxon>Herpotrichiellaceae</taxon>
        <taxon>Exophiala</taxon>
    </lineage>
</organism>
<evidence type="ECO:0000313" key="3">
    <source>
        <dbReference type="EMBL" id="KIW45996.1"/>
    </source>
</evidence>
<dbReference type="PANTHER" id="PTHR13136:SF11">
    <property type="entry name" value="TESTIS-EXPRESSED PROTEIN 30"/>
    <property type="match status" value="1"/>
</dbReference>
<dbReference type="InterPro" id="IPR029058">
    <property type="entry name" value="AB_hydrolase_fold"/>
</dbReference>
<feature type="compositionally biased region" description="Polar residues" evidence="1">
    <location>
        <begin position="50"/>
        <end position="59"/>
    </location>
</feature>
<dbReference type="PANTHER" id="PTHR13136">
    <property type="entry name" value="TESTIS DEVELOPMENT PROTEIN PRTD"/>
    <property type="match status" value="1"/>
</dbReference>
<proteinExistence type="predicted"/>
<feature type="region of interest" description="Disordered" evidence="1">
    <location>
        <begin position="330"/>
        <end position="360"/>
    </location>
</feature>
<evidence type="ECO:0000313" key="4">
    <source>
        <dbReference type="Proteomes" id="UP000053342"/>
    </source>
</evidence>
<dbReference type="OrthoDB" id="6415022at2759"/>